<feature type="transmembrane region" description="Helical" evidence="1">
    <location>
        <begin position="12"/>
        <end position="34"/>
    </location>
</feature>
<proteinExistence type="predicted"/>
<keyword evidence="1" id="KW-1133">Transmembrane helix</keyword>
<dbReference type="AlphaFoldDB" id="A0A645HPZ5"/>
<sequence length="181" mass="20317">MDKRYIKAAVSAFIMMFAAAFVTSCLSYFVLPITTELGYERSAFTIYYTLLGLVTMVCMPFAGKLAGKIGVRKMSRTAARTAGIEVTMNQKHLKMFFEHYGIAFWILYLLFPFFLNKALPDPAYSLILMLLLGGYLTVMYYAYATFATNRQFVIDAASLVIGVSVLSAFSMFRSSASPHWT</sequence>
<dbReference type="SUPFAM" id="SSF103473">
    <property type="entry name" value="MFS general substrate transporter"/>
    <property type="match status" value="1"/>
</dbReference>
<protein>
    <submittedName>
        <fullName evidence="2">Uncharacterized protein</fullName>
    </submittedName>
</protein>
<accession>A0A645HPZ5</accession>
<dbReference type="PROSITE" id="PS51257">
    <property type="entry name" value="PROKAR_LIPOPROTEIN"/>
    <property type="match status" value="1"/>
</dbReference>
<feature type="transmembrane region" description="Helical" evidence="1">
    <location>
        <begin position="152"/>
        <end position="172"/>
    </location>
</feature>
<feature type="transmembrane region" description="Helical" evidence="1">
    <location>
        <begin position="46"/>
        <end position="66"/>
    </location>
</feature>
<reference evidence="2" key="1">
    <citation type="submission" date="2019-08" db="EMBL/GenBank/DDBJ databases">
        <authorList>
            <person name="Kucharzyk K."/>
            <person name="Murdoch R.W."/>
            <person name="Higgins S."/>
            <person name="Loffler F."/>
        </authorList>
    </citation>
    <scope>NUCLEOTIDE SEQUENCE</scope>
</reference>
<feature type="transmembrane region" description="Helical" evidence="1">
    <location>
        <begin position="122"/>
        <end position="143"/>
    </location>
</feature>
<comment type="caution">
    <text evidence="2">The sequence shown here is derived from an EMBL/GenBank/DDBJ whole genome shotgun (WGS) entry which is preliminary data.</text>
</comment>
<name>A0A645HPZ5_9ZZZZ</name>
<keyword evidence="1" id="KW-0812">Transmembrane</keyword>
<keyword evidence="1" id="KW-0472">Membrane</keyword>
<feature type="transmembrane region" description="Helical" evidence="1">
    <location>
        <begin position="97"/>
        <end position="116"/>
    </location>
</feature>
<organism evidence="2">
    <name type="scientific">bioreactor metagenome</name>
    <dbReference type="NCBI Taxonomy" id="1076179"/>
    <lineage>
        <taxon>unclassified sequences</taxon>
        <taxon>metagenomes</taxon>
        <taxon>ecological metagenomes</taxon>
    </lineage>
</organism>
<gene>
    <name evidence="2" type="ORF">SDC9_188460</name>
</gene>
<evidence type="ECO:0000256" key="1">
    <source>
        <dbReference type="SAM" id="Phobius"/>
    </source>
</evidence>
<evidence type="ECO:0000313" key="2">
    <source>
        <dbReference type="EMBL" id="MPN40920.1"/>
    </source>
</evidence>
<dbReference type="InterPro" id="IPR036259">
    <property type="entry name" value="MFS_trans_sf"/>
</dbReference>
<dbReference type="EMBL" id="VSSQ01097643">
    <property type="protein sequence ID" value="MPN40920.1"/>
    <property type="molecule type" value="Genomic_DNA"/>
</dbReference>